<evidence type="ECO:0000256" key="2">
    <source>
        <dbReference type="SAM" id="SignalP"/>
    </source>
</evidence>
<dbReference type="AlphaFoldDB" id="A0A917H0T9"/>
<feature type="chain" id="PRO_5037433082" description="PpiC domain-containing protein" evidence="2">
    <location>
        <begin position="30"/>
        <end position="358"/>
    </location>
</feature>
<feature type="signal peptide" evidence="2">
    <location>
        <begin position="1"/>
        <end position="29"/>
    </location>
</feature>
<proteinExistence type="predicted"/>
<dbReference type="InterPro" id="IPR027304">
    <property type="entry name" value="Trigger_fact/SurA_dom_sf"/>
</dbReference>
<feature type="domain" description="PpiC" evidence="3">
    <location>
        <begin position="181"/>
        <end position="282"/>
    </location>
</feature>
<dbReference type="PANTHER" id="PTHR47245:SF2">
    <property type="entry name" value="PEPTIDYL-PROLYL CIS-TRANS ISOMERASE HP_0175-RELATED"/>
    <property type="match status" value="1"/>
</dbReference>
<reference evidence="4" key="2">
    <citation type="submission" date="2020-09" db="EMBL/GenBank/DDBJ databases">
        <authorList>
            <person name="Sun Q."/>
            <person name="Zhou Y."/>
        </authorList>
    </citation>
    <scope>NUCLEOTIDE SEQUENCE</scope>
    <source>
        <strain evidence="4">CGMCC 1.12997</strain>
    </source>
</reference>
<evidence type="ECO:0000313" key="5">
    <source>
        <dbReference type="Proteomes" id="UP000647241"/>
    </source>
</evidence>
<dbReference type="InterPro" id="IPR046357">
    <property type="entry name" value="PPIase_dom_sf"/>
</dbReference>
<keyword evidence="1" id="KW-0413">Isomerase</keyword>
<protein>
    <recommendedName>
        <fullName evidence="3">PpiC domain-containing protein</fullName>
    </recommendedName>
</protein>
<keyword evidence="5" id="KW-1185">Reference proteome</keyword>
<dbReference type="InterPro" id="IPR000297">
    <property type="entry name" value="PPIase_PpiC"/>
</dbReference>
<gene>
    <name evidence="4" type="ORF">GCM10011585_01860</name>
</gene>
<dbReference type="Pfam" id="PF13624">
    <property type="entry name" value="SurA_N_3"/>
    <property type="match status" value="1"/>
</dbReference>
<accession>A0A917H0T9</accession>
<reference evidence="4" key="1">
    <citation type="journal article" date="2014" name="Int. J. Syst. Evol. Microbiol.">
        <title>Complete genome sequence of Corynebacterium casei LMG S-19264T (=DSM 44701T), isolated from a smear-ripened cheese.</title>
        <authorList>
            <consortium name="US DOE Joint Genome Institute (JGI-PGF)"/>
            <person name="Walter F."/>
            <person name="Albersmeier A."/>
            <person name="Kalinowski J."/>
            <person name="Ruckert C."/>
        </authorList>
    </citation>
    <scope>NUCLEOTIDE SEQUENCE</scope>
    <source>
        <strain evidence="4">CGMCC 1.12997</strain>
    </source>
</reference>
<dbReference type="SUPFAM" id="SSF54534">
    <property type="entry name" value="FKBP-like"/>
    <property type="match status" value="1"/>
</dbReference>
<dbReference type="InterPro" id="IPR050245">
    <property type="entry name" value="PrsA_foldase"/>
</dbReference>
<dbReference type="PANTHER" id="PTHR47245">
    <property type="entry name" value="PEPTIDYLPROLYL ISOMERASE"/>
    <property type="match status" value="1"/>
</dbReference>
<dbReference type="Gene3D" id="1.10.4030.10">
    <property type="entry name" value="Porin chaperone SurA, peptide-binding domain"/>
    <property type="match status" value="1"/>
</dbReference>
<evidence type="ECO:0000313" key="4">
    <source>
        <dbReference type="EMBL" id="GGG63910.1"/>
    </source>
</evidence>
<dbReference type="PROSITE" id="PS50198">
    <property type="entry name" value="PPIC_PPIASE_2"/>
    <property type="match status" value="1"/>
</dbReference>
<sequence length="358" mass="40122">MNTALPARLQRQVSIPVVLLMAAALLPVAGCKQEHKADVVATVNGHAIMKSEMDKQYEQQLAQQQQQPQSEDQANSLRLNVLRALIDEEIVQQRAAKMNLTATSEEVDTKLNEMKARYTEDQFNQQLAANHTTLDEVKHDLRRSLTQNKLLNKEINSKITVTDADVASYYNQHKSEYNLIQTEYHLAEILVTDVPSPQPVNLQNSKATNDADARKKIQALKNRLDSGEDFGTMAMNFSEDPETAPNGGDKGFVTVDQMKVEPAVLNAVLKLKPGEVTPIVPLVDPQSKKPAAYAVFKLIAIEPAGQRELKDPSVQQAIRQQLHEGRSQLLKNAYFEMLRDQAKVENFYAEEIFKNDAH</sequence>
<dbReference type="EMBL" id="BMGT01000001">
    <property type="protein sequence ID" value="GGG63910.1"/>
    <property type="molecule type" value="Genomic_DNA"/>
</dbReference>
<dbReference type="Proteomes" id="UP000647241">
    <property type="component" value="Unassembled WGS sequence"/>
</dbReference>
<keyword evidence="1" id="KW-0697">Rotamase</keyword>
<organism evidence="4 5">
    <name type="scientific">Edaphobacter dinghuensis</name>
    <dbReference type="NCBI Taxonomy" id="1560005"/>
    <lineage>
        <taxon>Bacteria</taxon>
        <taxon>Pseudomonadati</taxon>
        <taxon>Acidobacteriota</taxon>
        <taxon>Terriglobia</taxon>
        <taxon>Terriglobales</taxon>
        <taxon>Acidobacteriaceae</taxon>
        <taxon>Edaphobacter</taxon>
    </lineage>
</organism>
<evidence type="ECO:0000256" key="1">
    <source>
        <dbReference type="PROSITE-ProRule" id="PRU00278"/>
    </source>
</evidence>
<keyword evidence="2" id="KW-0732">Signal</keyword>
<dbReference type="Gene3D" id="3.10.50.40">
    <property type="match status" value="1"/>
</dbReference>
<dbReference type="GO" id="GO:0003755">
    <property type="term" value="F:peptidyl-prolyl cis-trans isomerase activity"/>
    <property type="evidence" value="ECO:0007669"/>
    <property type="project" value="UniProtKB-KW"/>
</dbReference>
<comment type="caution">
    <text evidence="4">The sequence shown here is derived from an EMBL/GenBank/DDBJ whole genome shotgun (WGS) entry which is preliminary data.</text>
</comment>
<name>A0A917H0T9_9BACT</name>
<dbReference type="SUPFAM" id="SSF109998">
    <property type="entry name" value="Triger factor/SurA peptide-binding domain-like"/>
    <property type="match status" value="1"/>
</dbReference>
<evidence type="ECO:0000259" key="3">
    <source>
        <dbReference type="PROSITE" id="PS50198"/>
    </source>
</evidence>
<dbReference type="Pfam" id="PF00639">
    <property type="entry name" value="Rotamase"/>
    <property type="match status" value="1"/>
</dbReference>